<reference evidence="3 4" key="1">
    <citation type="submission" date="2024-02" db="EMBL/GenBank/DDBJ databases">
        <title>A novel Wenzhouxiangellaceae bacterium, isolated from coastal sediments.</title>
        <authorList>
            <person name="Du Z.-J."/>
            <person name="Ye Y.-Q."/>
            <person name="Zhang X.-Y."/>
        </authorList>
    </citation>
    <scope>NUCLEOTIDE SEQUENCE [LARGE SCALE GENOMIC DNA]</scope>
    <source>
        <strain evidence="3 4">CH-27</strain>
    </source>
</reference>
<evidence type="ECO:0000313" key="3">
    <source>
        <dbReference type="EMBL" id="MEJ8569112.1"/>
    </source>
</evidence>
<gene>
    <name evidence="3" type="ORF">V3330_15890</name>
</gene>
<keyword evidence="4" id="KW-1185">Reference proteome</keyword>
<feature type="transmembrane region" description="Helical" evidence="2">
    <location>
        <begin position="252"/>
        <end position="270"/>
    </location>
</feature>
<evidence type="ECO:0000256" key="2">
    <source>
        <dbReference type="SAM" id="Phobius"/>
    </source>
</evidence>
<feature type="transmembrane region" description="Helical" evidence="2">
    <location>
        <begin position="228"/>
        <end position="246"/>
    </location>
</feature>
<sequence>MTKTASARSWVVHPHTVYRVFKYTIYCLLALNVYLFFQEEILSAREVFGADIAWGQLTEAFSATIDTAAWVVLLLLFELETAVIPDEKLRGGLKWALLAVRTVSYAFILWAFYGYVFKYGYLSHTVPFSVENLCGLVDAGYTWVEDLDQYPSLDLAACAALQGEALLRIDGTQIIGTGEALRAIQNLALVDIINAGDWLIIVVLLELEVLLQLKGRLTARRLRITKGIAGVLYAILFFCAIYWGVLGDFLDFWDAFLWLVAFIFIEMNIFQWHEETEELKGATNDPEGSGSEAAPAAGKGAV</sequence>
<dbReference type="Proteomes" id="UP001359886">
    <property type="component" value="Unassembled WGS sequence"/>
</dbReference>
<feature type="transmembrane region" description="Helical" evidence="2">
    <location>
        <begin position="187"/>
        <end position="207"/>
    </location>
</feature>
<comment type="caution">
    <text evidence="3">The sequence shown here is derived from an EMBL/GenBank/DDBJ whole genome shotgun (WGS) entry which is preliminary data.</text>
</comment>
<protein>
    <recommendedName>
        <fullName evidence="5">Shikimate kinase</fullName>
    </recommendedName>
</protein>
<keyword evidence="2" id="KW-0812">Transmembrane</keyword>
<dbReference type="EMBL" id="JAZHOG010000011">
    <property type="protein sequence ID" value="MEJ8569112.1"/>
    <property type="molecule type" value="Genomic_DNA"/>
</dbReference>
<feature type="transmembrane region" description="Helical" evidence="2">
    <location>
        <begin position="57"/>
        <end position="77"/>
    </location>
</feature>
<evidence type="ECO:0008006" key="5">
    <source>
        <dbReference type="Google" id="ProtNLM"/>
    </source>
</evidence>
<feature type="region of interest" description="Disordered" evidence="1">
    <location>
        <begin position="281"/>
        <end position="302"/>
    </location>
</feature>
<name>A0AAW9R8I8_9GAMM</name>
<evidence type="ECO:0000256" key="1">
    <source>
        <dbReference type="SAM" id="MobiDB-lite"/>
    </source>
</evidence>
<feature type="transmembrane region" description="Helical" evidence="2">
    <location>
        <begin position="20"/>
        <end position="37"/>
    </location>
</feature>
<accession>A0AAW9R8I8</accession>
<keyword evidence="2" id="KW-1133">Transmembrane helix</keyword>
<organism evidence="3 4">
    <name type="scientific">Elongatibacter sediminis</name>
    <dbReference type="NCBI Taxonomy" id="3119006"/>
    <lineage>
        <taxon>Bacteria</taxon>
        <taxon>Pseudomonadati</taxon>
        <taxon>Pseudomonadota</taxon>
        <taxon>Gammaproteobacteria</taxon>
        <taxon>Chromatiales</taxon>
        <taxon>Wenzhouxiangellaceae</taxon>
        <taxon>Elongatibacter</taxon>
    </lineage>
</organism>
<proteinExistence type="predicted"/>
<feature type="compositionally biased region" description="Low complexity" evidence="1">
    <location>
        <begin position="286"/>
        <end position="302"/>
    </location>
</feature>
<dbReference type="AlphaFoldDB" id="A0AAW9R8I8"/>
<feature type="transmembrane region" description="Helical" evidence="2">
    <location>
        <begin position="98"/>
        <end position="117"/>
    </location>
</feature>
<keyword evidence="2" id="KW-0472">Membrane</keyword>
<evidence type="ECO:0000313" key="4">
    <source>
        <dbReference type="Proteomes" id="UP001359886"/>
    </source>
</evidence>